<feature type="domain" description="PDEase" evidence="1">
    <location>
        <begin position="1"/>
        <end position="21"/>
    </location>
</feature>
<evidence type="ECO:0000259" key="1">
    <source>
        <dbReference type="PROSITE" id="PS51845"/>
    </source>
</evidence>
<proteinExistence type="predicted"/>
<dbReference type="InterPro" id="IPR002073">
    <property type="entry name" value="PDEase_catalytic_dom"/>
</dbReference>
<dbReference type="GO" id="GO:0007165">
    <property type="term" value="P:signal transduction"/>
    <property type="evidence" value="ECO:0007669"/>
    <property type="project" value="InterPro"/>
</dbReference>
<dbReference type="EMBL" id="GBXM01100925">
    <property type="protein sequence ID" value="JAH07652.1"/>
    <property type="molecule type" value="Transcribed_RNA"/>
</dbReference>
<reference evidence="2" key="1">
    <citation type="submission" date="2014-11" db="EMBL/GenBank/DDBJ databases">
        <authorList>
            <person name="Amaro Gonzalez C."/>
        </authorList>
    </citation>
    <scope>NUCLEOTIDE SEQUENCE</scope>
</reference>
<evidence type="ECO:0000313" key="2">
    <source>
        <dbReference type="EMBL" id="JAH07652.1"/>
    </source>
</evidence>
<name>A0A0E9PTN8_ANGAN</name>
<accession>A0A0E9PTN8</accession>
<reference evidence="2" key="2">
    <citation type="journal article" date="2015" name="Fish Shellfish Immunol.">
        <title>Early steps in the European eel (Anguilla anguilla)-Vibrio vulnificus interaction in the gills: Role of the RtxA13 toxin.</title>
        <authorList>
            <person name="Callol A."/>
            <person name="Pajuelo D."/>
            <person name="Ebbesson L."/>
            <person name="Teles M."/>
            <person name="MacKenzie S."/>
            <person name="Amaro C."/>
        </authorList>
    </citation>
    <scope>NUCLEOTIDE SEQUENCE</scope>
</reference>
<organism evidence="2">
    <name type="scientific">Anguilla anguilla</name>
    <name type="common">European freshwater eel</name>
    <name type="synonym">Muraena anguilla</name>
    <dbReference type="NCBI Taxonomy" id="7936"/>
    <lineage>
        <taxon>Eukaryota</taxon>
        <taxon>Metazoa</taxon>
        <taxon>Chordata</taxon>
        <taxon>Craniata</taxon>
        <taxon>Vertebrata</taxon>
        <taxon>Euteleostomi</taxon>
        <taxon>Actinopterygii</taxon>
        <taxon>Neopterygii</taxon>
        <taxon>Teleostei</taxon>
        <taxon>Anguilliformes</taxon>
        <taxon>Anguillidae</taxon>
        <taxon>Anguilla</taxon>
    </lineage>
</organism>
<sequence>MAMMMTGCDLSAITKPMGSSK</sequence>
<dbReference type="GO" id="GO:0004114">
    <property type="term" value="F:3',5'-cyclic-nucleotide phosphodiesterase activity"/>
    <property type="evidence" value="ECO:0007669"/>
    <property type="project" value="InterPro"/>
</dbReference>
<dbReference type="PROSITE" id="PS51845">
    <property type="entry name" value="PDEASE_I_2"/>
    <property type="match status" value="1"/>
</dbReference>
<dbReference type="AlphaFoldDB" id="A0A0E9PTN8"/>
<protein>
    <recommendedName>
        <fullName evidence="1">PDEase domain-containing protein</fullName>
    </recommendedName>
</protein>